<protein>
    <submittedName>
        <fullName evidence="2">Sugar phosphate isomerase/epimerase</fullName>
    </submittedName>
</protein>
<dbReference type="InterPro" id="IPR050312">
    <property type="entry name" value="IolE/XylAMocC-like"/>
</dbReference>
<comment type="caution">
    <text evidence="2">The sequence shown here is derived from an EMBL/GenBank/DDBJ whole genome shotgun (WGS) entry which is preliminary data.</text>
</comment>
<dbReference type="Pfam" id="PF01261">
    <property type="entry name" value="AP_endonuc_2"/>
    <property type="match status" value="1"/>
</dbReference>
<evidence type="ECO:0000313" key="2">
    <source>
        <dbReference type="EMBL" id="MBB5872549.1"/>
    </source>
</evidence>
<dbReference type="AlphaFoldDB" id="A0A841BZM4"/>
<dbReference type="SUPFAM" id="SSF51658">
    <property type="entry name" value="Xylose isomerase-like"/>
    <property type="match status" value="1"/>
</dbReference>
<evidence type="ECO:0000259" key="1">
    <source>
        <dbReference type="Pfam" id="PF01261"/>
    </source>
</evidence>
<name>A0A841BZM4_9ACTN</name>
<keyword evidence="2" id="KW-0413">Isomerase</keyword>
<feature type="domain" description="Xylose isomerase-like TIM barrel" evidence="1">
    <location>
        <begin position="22"/>
        <end position="317"/>
    </location>
</feature>
<sequence length="334" mass="37293">MPRPITLFTGQWADLPFEEVCRLASGWGYDGLEIACWGDHFEVDRALADDSYIPAKKAMLDKYGLSVYAISNHLVGQAVCDHPIDIRHKGILPSRLWGDGEPEGVRQRAADEMKDTARAARALGVDVVVGFTGSSIWHTLAMFPPVPTSMLDDGYRDFADRWNPILDVFDEVGVRFAHEVHPSEIAYDYYTTKRTLEAIGHRTAFGLNWDPSHMVWQGIDPANFILDFADRIYHVDCKDTKVRMGDGRRGIVSSHLGWADPHRGWDFVSTGHGDVPWEDCFRALNAIGYDGPISVEWEDAGMDRLIGAAEAIGFVRRLAFDKPSASFDAAFSSE</sequence>
<dbReference type="Proteomes" id="UP000587527">
    <property type="component" value="Unassembled WGS sequence"/>
</dbReference>
<dbReference type="PANTHER" id="PTHR12110:SF21">
    <property type="entry name" value="XYLOSE ISOMERASE-LIKE TIM BARREL DOMAIN-CONTAINING PROTEIN"/>
    <property type="match status" value="1"/>
</dbReference>
<dbReference type="RefSeq" id="WP_184842363.1">
    <property type="nucleotide sequence ID" value="NZ_JACHMN010000003.1"/>
</dbReference>
<reference evidence="2 3" key="1">
    <citation type="submission" date="2020-08" db="EMBL/GenBank/DDBJ databases">
        <title>Sequencing the genomes of 1000 actinobacteria strains.</title>
        <authorList>
            <person name="Klenk H.-P."/>
        </authorList>
    </citation>
    <scope>NUCLEOTIDE SEQUENCE [LARGE SCALE GENOMIC DNA]</scope>
    <source>
        <strain evidence="2 3">DSM 45362</strain>
    </source>
</reference>
<organism evidence="2 3">
    <name type="scientific">Allocatelliglobosispora scoriae</name>
    <dbReference type="NCBI Taxonomy" id="643052"/>
    <lineage>
        <taxon>Bacteria</taxon>
        <taxon>Bacillati</taxon>
        <taxon>Actinomycetota</taxon>
        <taxon>Actinomycetes</taxon>
        <taxon>Micromonosporales</taxon>
        <taxon>Micromonosporaceae</taxon>
        <taxon>Allocatelliglobosispora</taxon>
    </lineage>
</organism>
<dbReference type="PANTHER" id="PTHR12110">
    <property type="entry name" value="HYDROXYPYRUVATE ISOMERASE"/>
    <property type="match status" value="1"/>
</dbReference>
<dbReference type="InterPro" id="IPR036237">
    <property type="entry name" value="Xyl_isomerase-like_sf"/>
</dbReference>
<proteinExistence type="predicted"/>
<dbReference type="InterPro" id="IPR013022">
    <property type="entry name" value="Xyl_isomerase-like_TIM-brl"/>
</dbReference>
<keyword evidence="3" id="KW-1185">Reference proteome</keyword>
<evidence type="ECO:0000313" key="3">
    <source>
        <dbReference type="Proteomes" id="UP000587527"/>
    </source>
</evidence>
<dbReference type="GO" id="GO:0016853">
    <property type="term" value="F:isomerase activity"/>
    <property type="evidence" value="ECO:0007669"/>
    <property type="project" value="UniProtKB-KW"/>
</dbReference>
<accession>A0A841BZM4</accession>
<dbReference type="Gene3D" id="3.20.20.150">
    <property type="entry name" value="Divalent-metal-dependent TIM barrel enzymes"/>
    <property type="match status" value="1"/>
</dbReference>
<gene>
    <name evidence="2" type="ORF">F4553_005983</name>
</gene>
<dbReference type="EMBL" id="JACHMN010000003">
    <property type="protein sequence ID" value="MBB5872549.1"/>
    <property type="molecule type" value="Genomic_DNA"/>
</dbReference>